<evidence type="ECO:0000256" key="2">
    <source>
        <dbReference type="ARBA" id="ARBA00023015"/>
    </source>
</evidence>
<dbReference type="EMBL" id="BAABLM010000003">
    <property type="protein sequence ID" value="GAA4675331.1"/>
    <property type="molecule type" value="Genomic_DNA"/>
</dbReference>
<organism evidence="8 9">
    <name type="scientific">Frondihabitans cladoniiphilus</name>
    <dbReference type="NCBI Taxonomy" id="715785"/>
    <lineage>
        <taxon>Bacteria</taxon>
        <taxon>Bacillati</taxon>
        <taxon>Actinomycetota</taxon>
        <taxon>Actinomycetes</taxon>
        <taxon>Micrococcales</taxon>
        <taxon>Microbacteriaceae</taxon>
        <taxon>Frondihabitans</taxon>
    </lineage>
</organism>
<dbReference type="SUPFAM" id="SSF88946">
    <property type="entry name" value="Sigma2 domain of RNA polymerase sigma factors"/>
    <property type="match status" value="1"/>
</dbReference>
<dbReference type="SUPFAM" id="SSF88659">
    <property type="entry name" value="Sigma3 and sigma4 domains of RNA polymerase sigma factors"/>
    <property type="match status" value="2"/>
</dbReference>
<keyword evidence="5" id="KW-0804">Transcription</keyword>
<keyword evidence="9" id="KW-1185">Reference proteome</keyword>
<dbReference type="InterPro" id="IPR007630">
    <property type="entry name" value="RNA_pol_sigma70_r4"/>
</dbReference>
<gene>
    <name evidence="8" type="ORF">GCM10025780_19800</name>
</gene>
<evidence type="ECO:0000256" key="1">
    <source>
        <dbReference type="ARBA" id="ARBA00007788"/>
    </source>
</evidence>
<dbReference type="Pfam" id="PF04545">
    <property type="entry name" value="Sigma70_r4"/>
    <property type="match status" value="1"/>
</dbReference>
<dbReference type="PROSITE" id="PS00715">
    <property type="entry name" value="SIGMA70_1"/>
    <property type="match status" value="1"/>
</dbReference>
<feature type="domain" description="RNA polymerase sigma-70" evidence="7">
    <location>
        <begin position="146"/>
        <end position="159"/>
    </location>
</feature>
<dbReference type="Pfam" id="PF04539">
    <property type="entry name" value="Sigma70_r3"/>
    <property type="match status" value="1"/>
</dbReference>
<dbReference type="PRINTS" id="PR00046">
    <property type="entry name" value="SIGMA70FCT"/>
</dbReference>
<feature type="region of interest" description="Disordered" evidence="6">
    <location>
        <begin position="1"/>
        <end position="35"/>
    </location>
</feature>
<comment type="caution">
    <text evidence="8">The sequence shown here is derived from an EMBL/GenBank/DDBJ whole genome shotgun (WGS) entry which is preliminary data.</text>
</comment>
<dbReference type="Gene3D" id="1.10.10.10">
    <property type="entry name" value="Winged helix-like DNA-binding domain superfamily/Winged helix DNA-binding domain"/>
    <property type="match status" value="2"/>
</dbReference>
<dbReference type="NCBIfam" id="TIGR02937">
    <property type="entry name" value="sigma70-ECF"/>
    <property type="match status" value="1"/>
</dbReference>
<dbReference type="Proteomes" id="UP001501295">
    <property type="component" value="Unassembled WGS sequence"/>
</dbReference>
<feature type="compositionally biased region" description="Acidic residues" evidence="6">
    <location>
        <begin position="261"/>
        <end position="271"/>
    </location>
</feature>
<protein>
    <recommendedName>
        <fullName evidence="7">RNA polymerase sigma-70 domain-containing protein</fullName>
    </recommendedName>
</protein>
<sequence>MSIALDKKAPTAKAEAAKVSKTSTSATSAPVTTNTADDEVEVEVLGQVRGASTDQVGDYLRHIGRMPLLDAAEETEIARRIEVGLFADEKLRLMQQAGKVSAADTRDYKWLIHDGERAKDRMITANLRLVVSIAKRYTQRGLPFMDVIQEGNLGLVRAVEKFDYTQGYKFSTYATWWIRQAIARGLADKARAIRIPVHTVERINRISRAERDLTVDLGRAPTVDEVAAEVAMEVADLVDLKSRSHEPVSIHTVVGDAEDSELGDFIEDEETPSPTEATESSMLNRDIHSLVEALPEDEARVIRMRFGLDDDQPMTLDEISKRVHSSRQAVSRVESRARLRMFAKAVSQDLQLYLQ</sequence>
<name>A0ABP8W0P6_9MICO</name>
<dbReference type="InterPro" id="IPR036388">
    <property type="entry name" value="WH-like_DNA-bd_sf"/>
</dbReference>
<accession>A0ABP8W0P6</accession>
<evidence type="ECO:0000313" key="9">
    <source>
        <dbReference type="Proteomes" id="UP001501295"/>
    </source>
</evidence>
<dbReference type="Gene3D" id="1.10.601.10">
    <property type="entry name" value="RNA Polymerase Primary Sigma Factor"/>
    <property type="match status" value="2"/>
</dbReference>
<feature type="region of interest" description="Disordered" evidence="6">
    <location>
        <begin position="261"/>
        <end position="284"/>
    </location>
</feature>
<feature type="compositionally biased region" description="Low complexity" evidence="6">
    <location>
        <begin position="11"/>
        <end position="35"/>
    </location>
</feature>
<dbReference type="CDD" id="cd06171">
    <property type="entry name" value="Sigma70_r4"/>
    <property type="match status" value="1"/>
</dbReference>
<dbReference type="Pfam" id="PF04542">
    <property type="entry name" value="Sigma70_r2"/>
    <property type="match status" value="1"/>
</dbReference>
<proteinExistence type="inferred from homology"/>
<dbReference type="InterPro" id="IPR050239">
    <property type="entry name" value="Sigma-70_RNA_pol_init_factors"/>
</dbReference>
<dbReference type="Pfam" id="PF00140">
    <property type="entry name" value="Sigma70_r1_2"/>
    <property type="match status" value="1"/>
</dbReference>
<evidence type="ECO:0000256" key="3">
    <source>
        <dbReference type="ARBA" id="ARBA00023082"/>
    </source>
</evidence>
<dbReference type="PANTHER" id="PTHR30603:SF60">
    <property type="entry name" value="RNA POLYMERASE SIGMA FACTOR RPOD"/>
    <property type="match status" value="1"/>
</dbReference>
<evidence type="ECO:0000259" key="7">
    <source>
        <dbReference type="PROSITE" id="PS00715"/>
    </source>
</evidence>
<dbReference type="InterPro" id="IPR007627">
    <property type="entry name" value="RNA_pol_sigma70_r2"/>
</dbReference>
<keyword evidence="4" id="KW-0238">DNA-binding</keyword>
<reference evidence="9" key="1">
    <citation type="journal article" date="2019" name="Int. J. Syst. Evol. Microbiol.">
        <title>The Global Catalogue of Microorganisms (GCM) 10K type strain sequencing project: providing services to taxonomists for standard genome sequencing and annotation.</title>
        <authorList>
            <consortium name="The Broad Institute Genomics Platform"/>
            <consortium name="The Broad Institute Genome Sequencing Center for Infectious Disease"/>
            <person name="Wu L."/>
            <person name="Ma J."/>
        </authorList>
    </citation>
    <scope>NUCLEOTIDE SEQUENCE [LARGE SCALE GENOMIC DNA]</scope>
    <source>
        <strain evidence="9">JCM 18956</strain>
    </source>
</reference>
<dbReference type="InterPro" id="IPR009042">
    <property type="entry name" value="RNA_pol_sigma70_r1_2"/>
</dbReference>
<dbReference type="InterPro" id="IPR014284">
    <property type="entry name" value="RNA_pol_sigma-70_dom"/>
</dbReference>
<keyword evidence="2" id="KW-0805">Transcription regulation</keyword>
<dbReference type="InterPro" id="IPR013325">
    <property type="entry name" value="RNA_pol_sigma_r2"/>
</dbReference>
<evidence type="ECO:0000313" key="8">
    <source>
        <dbReference type="EMBL" id="GAA4675331.1"/>
    </source>
</evidence>
<feature type="compositionally biased region" description="Low complexity" evidence="6">
    <location>
        <begin position="272"/>
        <end position="281"/>
    </location>
</feature>
<dbReference type="InterPro" id="IPR000943">
    <property type="entry name" value="RNA_pol_sigma70"/>
</dbReference>
<dbReference type="InterPro" id="IPR007624">
    <property type="entry name" value="RNA_pol_sigma70_r3"/>
</dbReference>
<dbReference type="InterPro" id="IPR013324">
    <property type="entry name" value="RNA_pol_sigma_r3/r4-like"/>
</dbReference>
<evidence type="ECO:0000256" key="4">
    <source>
        <dbReference type="ARBA" id="ARBA00023125"/>
    </source>
</evidence>
<keyword evidence="3" id="KW-0731">Sigma factor</keyword>
<dbReference type="RefSeq" id="WP_345375685.1">
    <property type="nucleotide sequence ID" value="NZ_BAABLM010000003.1"/>
</dbReference>
<dbReference type="PANTHER" id="PTHR30603">
    <property type="entry name" value="RNA POLYMERASE SIGMA FACTOR RPO"/>
    <property type="match status" value="1"/>
</dbReference>
<evidence type="ECO:0000256" key="5">
    <source>
        <dbReference type="ARBA" id="ARBA00023163"/>
    </source>
</evidence>
<evidence type="ECO:0000256" key="6">
    <source>
        <dbReference type="SAM" id="MobiDB-lite"/>
    </source>
</evidence>
<comment type="similarity">
    <text evidence="1">Belongs to the sigma-70 factor family.</text>
</comment>